<comment type="caution">
    <text evidence="1">The sequence shown here is derived from an EMBL/GenBank/DDBJ whole genome shotgun (WGS) entry which is preliminary data.</text>
</comment>
<reference evidence="1 2" key="1">
    <citation type="submission" date="2016-02" db="EMBL/GenBank/DDBJ databases">
        <authorList>
            <person name="Wen L."/>
            <person name="He K."/>
            <person name="Yang H."/>
        </authorList>
    </citation>
    <scope>NUCLEOTIDE SEQUENCE [LARGE SCALE GENOMIC DNA]</scope>
    <source>
        <strain evidence="1 2">TSA40</strain>
    </source>
</reference>
<proteinExistence type="predicted"/>
<sequence length="66" mass="6906">MPKFDPAKPDSGITAMHTYSNLCTAAAARSCAAGMCTGAGGLFRSRHHTRSVISISAINPNDLCRP</sequence>
<organism evidence="1 2">
    <name type="scientific">Noviherbaspirillum denitrificans</name>
    <dbReference type="NCBI Taxonomy" id="1968433"/>
    <lineage>
        <taxon>Bacteria</taxon>
        <taxon>Pseudomonadati</taxon>
        <taxon>Pseudomonadota</taxon>
        <taxon>Betaproteobacteria</taxon>
        <taxon>Burkholderiales</taxon>
        <taxon>Oxalobacteraceae</taxon>
        <taxon>Noviherbaspirillum</taxon>
    </lineage>
</organism>
<keyword evidence="2" id="KW-1185">Reference proteome</keyword>
<dbReference type="AlphaFoldDB" id="A0A254TLC4"/>
<evidence type="ECO:0000313" key="1">
    <source>
        <dbReference type="EMBL" id="OWW20518.1"/>
    </source>
</evidence>
<dbReference type="EMBL" id="LSTO01000001">
    <property type="protein sequence ID" value="OWW20518.1"/>
    <property type="molecule type" value="Genomic_DNA"/>
</dbReference>
<dbReference type="Proteomes" id="UP000197535">
    <property type="component" value="Unassembled WGS sequence"/>
</dbReference>
<protein>
    <submittedName>
        <fullName evidence="1">Uncharacterized protein</fullName>
    </submittedName>
</protein>
<gene>
    <name evidence="1" type="ORF">AYR66_14500</name>
</gene>
<evidence type="ECO:0000313" key="2">
    <source>
        <dbReference type="Proteomes" id="UP000197535"/>
    </source>
</evidence>
<name>A0A254TLC4_9BURK</name>
<accession>A0A254TLC4</accession>